<sequence length="61" mass="7016">MEREVIFGVVGRLSDYRTSFFLKGERLFHAKNTRLFDDGSQENATTITLRLSADSTLLYDI</sequence>
<dbReference type="EMBL" id="BK015568">
    <property type="protein sequence ID" value="DAE13663.1"/>
    <property type="molecule type" value="Genomic_DNA"/>
</dbReference>
<name>A0A8S5Q2V8_9CAUD</name>
<accession>A0A8S5Q2V8</accession>
<protein>
    <submittedName>
        <fullName evidence="1">Uncharacterized protein</fullName>
    </submittedName>
</protein>
<proteinExistence type="predicted"/>
<evidence type="ECO:0000313" key="1">
    <source>
        <dbReference type="EMBL" id="DAE13663.1"/>
    </source>
</evidence>
<reference evidence="1" key="1">
    <citation type="journal article" date="2021" name="Proc. Natl. Acad. Sci. U.S.A.">
        <title>A Catalog of Tens of Thousands of Viruses from Human Metagenomes Reveals Hidden Associations with Chronic Diseases.</title>
        <authorList>
            <person name="Tisza M.J."/>
            <person name="Buck C.B."/>
        </authorList>
    </citation>
    <scope>NUCLEOTIDE SEQUENCE</scope>
    <source>
        <strain evidence="1">CtQqU1</strain>
    </source>
</reference>
<organism evidence="1">
    <name type="scientific">Siphoviridae sp. ctQqU1</name>
    <dbReference type="NCBI Taxonomy" id="2825496"/>
    <lineage>
        <taxon>Viruses</taxon>
        <taxon>Duplodnaviria</taxon>
        <taxon>Heunggongvirae</taxon>
        <taxon>Uroviricota</taxon>
        <taxon>Caudoviricetes</taxon>
    </lineage>
</organism>